<feature type="compositionally biased region" description="Polar residues" evidence="2">
    <location>
        <begin position="177"/>
        <end position="188"/>
    </location>
</feature>
<reference evidence="3 4" key="1">
    <citation type="submission" date="2017-08" db="EMBL/GenBank/DDBJ databases">
        <title>Acidophilic green algal genome provides insights into adaptation to an acidic environment.</title>
        <authorList>
            <person name="Hirooka S."/>
            <person name="Hirose Y."/>
            <person name="Kanesaki Y."/>
            <person name="Higuchi S."/>
            <person name="Fujiwara T."/>
            <person name="Onuma R."/>
            <person name="Era A."/>
            <person name="Ohbayashi R."/>
            <person name="Uzuka A."/>
            <person name="Nozaki H."/>
            <person name="Yoshikawa H."/>
            <person name="Miyagishima S.Y."/>
        </authorList>
    </citation>
    <scope>NUCLEOTIDE SEQUENCE [LARGE SCALE GENOMIC DNA]</scope>
    <source>
        <strain evidence="3 4">NIES-2499</strain>
    </source>
</reference>
<dbReference type="GO" id="GO:0005737">
    <property type="term" value="C:cytoplasm"/>
    <property type="evidence" value="ECO:0007669"/>
    <property type="project" value="UniProtKB-SubCell"/>
</dbReference>
<keyword evidence="1" id="KW-0963">Cytoplasm</keyword>
<keyword evidence="1" id="KW-0539">Nucleus</keyword>
<dbReference type="GO" id="GO:0000178">
    <property type="term" value="C:exosome (RNase complex)"/>
    <property type="evidence" value="ECO:0007669"/>
    <property type="project" value="TreeGrafter"/>
</dbReference>
<dbReference type="GO" id="GO:0010468">
    <property type="term" value="P:regulation of gene expression"/>
    <property type="evidence" value="ECO:0007669"/>
    <property type="project" value="TreeGrafter"/>
</dbReference>
<dbReference type="InterPro" id="IPR011082">
    <property type="entry name" value="Exosome-assoc_fac/DNA_repair"/>
</dbReference>
<keyword evidence="1" id="KW-0238">DNA-binding</keyword>
<keyword evidence="1" id="KW-0698">rRNA processing</keyword>
<evidence type="ECO:0000313" key="4">
    <source>
        <dbReference type="Proteomes" id="UP000232323"/>
    </source>
</evidence>
<evidence type="ECO:0000256" key="1">
    <source>
        <dbReference type="RuleBase" id="RU368003"/>
    </source>
</evidence>
<accession>A0A250X7N9</accession>
<dbReference type="PANTHER" id="PTHR15341:SF3">
    <property type="entry name" value="NUCLEAR NUCLEIC ACID-BINDING PROTEIN C1D"/>
    <property type="match status" value="1"/>
</dbReference>
<dbReference type="Proteomes" id="UP000232323">
    <property type="component" value="Unassembled WGS sequence"/>
</dbReference>
<dbReference type="GO" id="GO:0003677">
    <property type="term" value="F:DNA binding"/>
    <property type="evidence" value="ECO:0007669"/>
    <property type="project" value="UniProtKB-KW"/>
</dbReference>
<dbReference type="STRING" id="1157962.A0A250X7N9"/>
<sequence length="241" mass="25786">MEISVDVQYQLSTFQKAADKLNLAVQALLSVSTFNEDIHEQDVTKNSSAYYLEKARSFVLLAKCLHALTAMVLKAKAIDTTKGFAVAELERIAQYEKKVAKAESEDILRKGRSNGALDIAVANRFINHSIPDLTPEQRKRLKQVTTAFNSAAQQQEGGLPGQDAEAGVRKRAAASPLSHSVASGSATGAGQKRKMGTSGVVSARDAAVQFLEALRSEPASGIVLTCLDVKSEKEASPTIPS</sequence>
<proteinExistence type="inferred from homology"/>
<dbReference type="GO" id="GO:0000460">
    <property type="term" value="P:maturation of 5.8S rRNA"/>
    <property type="evidence" value="ECO:0007669"/>
    <property type="project" value="TreeGrafter"/>
</dbReference>
<dbReference type="EMBL" id="BEGY01000036">
    <property type="protein sequence ID" value="GAX78902.1"/>
    <property type="molecule type" value="Genomic_DNA"/>
</dbReference>
<organism evidence="3 4">
    <name type="scientific">Chlamydomonas eustigma</name>
    <dbReference type="NCBI Taxonomy" id="1157962"/>
    <lineage>
        <taxon>Eukaryota</taxon>
        <taxon>Viridiplantae</taxon>
        <taxon>Chlorophyta</taxon>
        <taxon>core chlorophytes</taxon>
        <taxon>Chlorophyceae</taxon>
        <taxon>CS clade</taxon>
        <taxon>Chlamydomonadales</taxon>
        <taxon>Chlamydomonadaceae</taxon>
        <taxon>Chlamydomonas</taxon>
    </lineage>
</organism>
<keyword evidence="4" id="KW-1185">Reference proteome</keyword>
<keyword evidence="1" id="KW-0694">RNA-binding</keyword>
<comment type="subunit">
    <text evidence="1">Monomer and homodimer.</text>
</comment>
<comment type="caution">
    <text evidence="3">The sequence shown here is derived from an EMBL/GenBank/DDBJ whole genome shotgun (WGS) entry which is preliminary data.</text>
</comment>
<dbReference type="OrthoDB" id="1421013at2759"/>
<dbReference type="GO" id="GO:0003723">
    <property type="term" value="F:RNA binding"/>
    <property type="evidence" value="ECO:0007669"/>
    <property type="project" value="UniProtKB-UniRule"/>
</dbReference>
<dbReference type="GO" id="GO:0005730">
    <property type="term" value="C:nucleolus"/>
    <property type="evidence" value="ECO:0007669"/>
    <property type="project" value="UniProtKB-SubCell"/>
</dbReference>
<comment type="subcellular location">
    <subcellularLocation>
        <location evidence="1">Cytoplasm</location>
    </subcellularLocation>
    <subcellularLocation>
        <location evidence="1">Nucleus</location>
        <location evidence="1">Nucleolus</location>
    </subcellularLocation>
    <subcellularLocation>
        <location evidence="1">Nucleus</location>
    </subcellularLocation>
</comment>
<gene>
    <name evidence="3" type="ORF">CEUSTIGMA_g6341.t1</name>
</gene>
<evidence type="ECO:0000256" key="2">
    <source>
        <dbReference type="SAM" id="MobiDB-lite"/>
    </source>
</evidence>
<feature type="region of interest" description="Disordered" evidence="2">
    <location>
        <begin position="150"/>
        <end position="193"/>
    </location>
</feature>
<evidence type="ECO:0000313" key="3">
    <source>
        <dbReference type="EMBL" id="GAX78902.1"/>
    </source>
</evidence>
<comment type="function">
    <text evidence="1">Plays a role in the recruitment of the exosome to pre-rRNA to mediate the 3'-5' end processing of the 5.8S rRNA.</text>
</comment>
<comment type="similarity">
    <text evidence="1">Belongs to the C1D family.</text>
</comment>
<dbReference type="AlphaFoldDB" id="A0A250X7N9"/>
<dbReference type="PANTHER" id="PTHR15341">
    <property type="entry name" value="SUN-COR STEROID HORMONE RECEPTOR CO-REPRESSOR"/>
    <property type="match status" value="1"/>
</dbReference>
<protein>
    <recommendedName>
        <fullName evidence="1">Nuclear nucleic acid-binding protein C1D</fullName>
    </recommendedName>
</protein>
<name>A0A250X7N9_9CHLO</name>